<dbReference type="InterPro" id="IPR017853">
    <property type="entry name" value="GH"/>
</dbReference>
<organism evidence="8">
    <name type="scientific">marine metagenome</name>
    <dbReference type="NCBI Taxonomy" id="408172"/>
    <lineage>
        <taxon>unclassified sequences</taxon>
        <taxon>metagenomes</taxon>
        <taxon>ecological metagenomes</taxon>
    </lineage>
</organism>
<comment type="function">
    <text evidence="1">Alpha-L-fucosidase is responsible for hydrolyzing the alpha-1,6-linked fucose joined to the reducing-end N-acetylglucosamine of the carbohydrate moieties of glycoproteins.</text>
</comment>
<proteinExistence type="inferred from homology"/>
<dbReference type="PANTHER" id="PTHR10030:SF37">
    <property type="entry name" value="ALPHA-L-FUCOSIDASE-RELATED"/>
    <property type="match status" value="1"/>
</dbReference>
<dbReference type="EMBL" id="UINC01021542">
    <property type="protein sequence ID" value="SVA89310.1"/>
    <property type="molecule type" value="Genomic_DNA"/>
</dbReference>
<dbReference type="GO" id="GO:0005764">
    <property type="term" value="C:lysosome"/>
    <property type="evidence" value="ECO:0007669"/>
    <property type="project" value="TreeGrafter"/>
</dbReference>
<evidence type="ECO:0000256" key="2">
    <source>
        <dbReference type="ARBA" id="ARBA00007951"/>
    </source>
</evidence>
<keyword evidence="6" id="KW-0326">Glycosidase</keyword>
<keyword evidence="5" id="KW-0378">Hydrolase</keyword>
<evidence type="ECO:0000256" key="5">
    <source>
        <dbReference type="ARBA" id="ARBA00022801"/>
    </source>
</evidence>
<dbReference type="InterPro" id="IPR013780">
    <property type="entry name" value="Glyco_hydro_b"/>
</dbReference>
<dbReference type="PRINTS" id="PR00741">
    <property type="entry name" value="GLHYDRLASE29"/>
</dbReference>
<dbReference type="InterPro" id="IPR016286">
    <property type="entry name" value="FUC_metazoa-typ"/>
</dbReference>
<dbReference type="SUPFAM" id="SSF51445">
    <property type="entry name" value="(Trans)glycosidases"/>
    <property type="match status" value="1"/>
</dbReference>
<dbReference type="InterPro" id="IPR057739">
    <property type="entry name" value="Glyco_hydro_29_N"/>
</dbReference>
<evidence type="ECO:0000313" key="8">
    <source>
        <dbReference type="EMBL" id="SVA89310.1"/>
    </source>
</evidence>
<evidence type="ECO:0000256" key="4">
    <source>
        <dbReference type="ARBA" id="ARBA00022729"/>
    </source>
</evidence>
<dbReference type="GO" id="GO:0004560">
    <property type="term" value="F:alpha-L-fucosidase activity"/>
    <property type="evidence" value="ECO:0007669"/>
    <property type="project" value="InterPro"/>
</dbReference>
<dbReference type="InterPro" id="IPR059177">
    <property type="entry name" value="GH29D-like_dom"/>
</dbReference>
<dbReference type="InterPro" id="IPR037524">
    <property type="entry name" value="PA14/GLEYA"/>
</dbReference>
<keyword evidence="4" id="KW-0732">Signal</keyword>
<feature type="domain" description="PA14" evidence="7">
    <location>
        <begin position="534"/>
        <end position="670"/>
    </location>
</feature>
<reference evidence="8" key="1">
    <citation type="submission" date="2018-05" db="EMBL/GenBank/DDBJ databases">
        <authorList>
            <person name="Lanie J.A."/>
            <person name="Ng W.-L."/>
            <person name="Kazmierczak K.M."/>
            <person name="Andrzejewski T.M."/>
            <person name="Davidsen T.M."/>
            <person name="Wayne K.J."/>
            <person name="Tettelin H."/>
            <person name="Glass J.I."/>
            <person name="Rusch D."/>
            <person name="Podicherti R."/>
            <person name="Tsui H.-C.T."/>
            <person name="Winkler M.E."/>
        </authorList>
    </citation>
    <scope>NUCLEOTIDE SEQUENCE</scope>
</reference>
<name>A0A381ZJ92_9ZZZZ</name>
<evidence type="ECO:0000256" key="6">
    <source>
        <dbReference type="ARBA" id="ARBA00023295"/>
    </source>
</evidence>
<accession>A0A381ZJ92</accession>
<comment type="similarity">
    <text evidence="2">Belongs to the glycosyl hydrolase 29 family.</text>
</comment>
<dbReference type="Gene3D" id="2.60.40.1180">
    <property type="entry name" value="Golgi alpha-mannosidase II"/>
    <property type="match status" value="1"/>
</dbReference>
<dbReference type="Gene3D" id="3.20.20.80">
    <property type="entry name" value="Glycosidases"/>
    <property type="match status" value="1"/>
</dbReference>
<dbReference type="Pfam" id="PF13290">
    <property type="entry name" value="CHB_HEX_C_1"/>
    <property type="match status" value="1"/>
</dbReference>
<evidence type="ECO:0000259" key="7">
    <source>
        <dbReference type="PROSITE" id="PS51820"/>
    </source>
</evidence>
<dbReference type="SMART" id="SM00812">
    <property type="entry name" value="Alpha_L_fucos"/>
    <property type="match status" value="1"/>
</dbReference>
<dbReference type="PANTHER" id="PTHR10030">
    <property type="entry name" value="ALPHA-L-FUCOSIDASE"/>
    <property type="match status" value="1"/>
</dbReference>
<dbReference type="AlphaFoldDB" id="A0A381ZJ92"/>
<dbReference type="Gene3D" id="3.90.182.10">
    <property type="entry name" value="Toxin - Anthrax Protective Antigen,domain 1"/>
    <property type="match status" value="1"/>
</dbReference>
<dbReference type="PROSITE" id="PS51820">
    <property type="entry name" value="PA14"/>
    <property type="match status" value="1"/>
</dbReference>
<dbReference type="Pfam" id="PF07691">
    <property type="entry name" value="PA14"/>
    <property type="match status" value="1"/>
</dbReference>
<dbReference type="EC" id="3.2.1.51" evidence="3"/>
<evidence type="ECO:0000256" key="3">
    <source>
        <dbReference type="ARBA" id="ARBA00012662"/>
    </source>
</evidence>
<protein>
    <recommendedName>
        <fullName evidence="3">alpha-L-fucosidase</fullName>
        <ecNumber evidence="3">3.2.1.51</ecNumber>
    </recommendedName>
</protein>
<dbReference type="SMART" id="SM00758">
    <property type="entry name" value="PA14"/>
    <property type="match status" value="1"/>
</dbReference>
<sequence>MKLTLLLLITLWFCPVGMARDFPDDTRLEWWREARFGMFIHWGLYSIPAGAWQDKTTHGEWIRQTAQIPLEVYDQFISDFNPLKFDADEWVRMAKAAGMKYIVLTSKHHDGFCLFNSDYTDFDIMNTPFKRDILKELADACQEQGIKLCWYHSIMDWHHPDYLPRRSWEDRPADGAELDRYITYMKNQLRELVTNYGDIGVLWFDGEWEDTWNHEYGQDLYDYVRSLQPSIIINNRVDVGRSGMQGLTKKGSYAGDFGTPEQEIPPTGIPGVDWETCMTMNDHWGYNKNDNNWKSDVDLIRKLADIASKGGNFLLNVGPTAEGLFPQPSIDRLHAIGRWMQVNRDAIYGTSASPFKDLSWGRCTQKSVKGDTRLYLHVFSWPADGQLVVPGIYNNPGDAFLLADPTQKLAVHRKEDALVINLPESAPDLINSVVVLDITGKPDVNNPPIIAADHDIFIDRLNVSITSERDNIDIRYTLDGSTPTMTSPAVTGAINLLETTVVSAGAFRNGQPVSKSVQYKFNKVKPQEGLAVRERRQGLRYGYYEGSWDQLPDFGVLTSVKEGVLSDFDFSPRNQSEYFGFQYDGFIRLPETGIYSFFTDSDDGSQLFIGDKLVVDNDGLHGMTEETGVVALRAGFHPIRVTFFEKTGGDELQVYYRGPNIKKQAIPKQALFYNK</sequence>
<dbReference type="GO" id="GO:0006004">
    <property type="term" value="P:fucose metabolic process"/>
    <property type="evidence" value="ECO:0007669"/>
    <property type="project" value="InterPro"/>
</dbReference>
<evidence type="ECO:0000256" key="1">
    <source>
        <dbReference type="ARBA" id="ARBA00004071"/>
    </source>
</evidence>
<dbReference type="SUPFAM" id="SSF56988">
    <property type="entry name" value="Anthrax protective antigen"/>
    <property type="match status" value="1"/>
</dbReference>
<dbReference type="Pfam" id="PF01120">
    <property type="entry name" value="Alpha_L_fucos"/>
    <property type="match status" value="1"/>
</dbReference>
<gene>
    <name evidence="8" type="ORF">METZ01_LOCUS142164</name>
</gene>
<dbReference type="InterPro" id="IPR000933">
    <property type="entry name" value="Glyco_hydro_29"/>
</dbReference>
<dbReference type="GO" id="GO:0016139">
    <property type="term" value="P:glycoside catabolic process"/>
    <property type="evidence" value="ECO:0007669"/>
    <property type="project" value="TreeGrafter"/>
</dbReference>
<dbReference type="InterPro" id="IPR011658">
    <property type="entry name" value="PA14_dom"/>
</dbReference>